<proteinExistence type="predicted"/>
<evidence type="ECO:0000313" key="2">
    <source>
        <dbReference type="Proteomes" id="UP000190667"/>
    </source>
</evidence>
<evidence type="ECO:0000313" key="1">
    <source>
        <dbReference type="EMBL" id="OON38059.1"/>
    </source>
</evidence>
<dbReference type="RefSeq" id="WP_078004295.1">
    <property type="nucleotide sequence ID" value="NZ_MRUL01000017.1"/>
</dbReference>
<name>A0A1S8YG58_9GAMM</name>
<gene>
    <name evidence="1" type="ORF">BTJ39_18990</name>
</gene>
<reference evidence="1 2" key="1">
    <citation type="submission" date="2016-12" db="EMBL/GenBank/DDBJ databases">
        <title>Izhakiella australiana sp. nov. of genus Izhakiella isolated from Australian desert.</title>
        <authorList>
            <person name="Ji M."/>
        </authorList>
    </citation>
    <scope>NUCLEOTIDE SEQUENCE [LARGE SCALE GENOMIC DNA]</scope>
    <source>
        <strain evidence="1 2">D4N98</strain>
    </source>
</reference>
<dbReference type="EMBL" id="MRUL01000017">
    <property type="protein sequence ID" value="OON38059.1"/>
    <property type="molecule type" value="Genomic_DNA"/>
</dbReference>
<dbReference type="AlphaFoldDB" id="A0A1S8YG58"/>
<protein>
    <recommendedName>
        <fullName evidence="3">Biofilm development protein YmgB/AriR</fullName>
    </recommendedName>
</protein>
<evidence type="ECO:0008006" key="3">
    <source>
        <dbReference type="Google" id="ProtNLM"/>
    </source>
</evidence>
<comment type="caution">
    <text evidence="1">The sequence shown here is derived from an EMBL/GenBank/DDBJ whole genome shotgun (WGS) entry which is preliminary data.</text>
</comment>
<dbReference type="Proteomes" id="UP000190667">
    <property type="component" value="Unassembled WGS sequence"/>
</dbReference>
<sequence>MSRRSISAGRAITDYFNSNAWHAPQESDLLAALMTEMMRQSESAINSLLIERIAAQLNEEPDDAMRQTYCMVLARVSASHKKQRSASAPEASGY</sequence>
<dbReference type="OrthoDB" id="6540697at2"/>
<accession>A0A1S8YG58</accession>
<keyword evidence="2" id="KW-1185">Reference proteome</keyword>
<organism evidence="1 2">
    <name type="scientific">Izhakiella australiensis</name>
    <dbReference type="NCBI Taxonomy" id="1926881"/>
    <lineage>
        <taxon>Bacteria</taxon>
        <taxon>Pseudomonadati</taxon>
        <taxon>Pseudomonadota</taxon>
        <taxon>Gammaproteobacteria</taxon>
        <taxon>Enterobacterales</taxon>
        <taxon>Erwiniaceae</taxon>
        <taxon>Izhakiella</taxon>
    </lineage>
</organism>